<dbReference type="AlphaFoldDB" id="A0A645C7I5"/>
<proteinExistence type="predicted"/>
<name>A0A645C7I5_9ZZZZ</name>
<evidence type="ECO:0000313" key="1">
    <source>
        <dbReference type="EMBL" id="MPM73137.1"/>
    </source>
</evidence>
<dbReference type="EMBL" id="VSSQ01025173">
    <property type="protein sequence ID" value="MPM73137.1"/>
    <property type="molecule type" value="Genomic_DNA"/>
</dbReference>
<reference evidence="1" key="1">
    <citation type="submission" date="2019-08" db="EMBL/GenBank/DDBJ databases">
        <authorList>
            <person name="Kucharzyk K."/>
            <person name="Murdoch R.W."/>
            <person name="Higgins S."/>
            <person name="Loffler F."/>
        </authorList>
    </citation>
    <scope>NUCLEOTIDE SEQUENCE</scope>
</reference>
<organism evidence="1">
    <name type="scientific">bioreactor metagenome</name>
    <dbReference type="NCBI Taxonomy" id="1076179"/>
    <lineage>
        <taxon>unclassified sequences</taxon>
        <taxon>metagenomes</taxon>
        <taxon>ecological metagenomes</taxon>
    </lineage>
</organism>
<accession>A0A645C7I5</accession>
<sequence>MQSWREDQKALTRSIIRNVDVVAFCFSLTGINKGCTLDHLDGRFGYITLEDALADCFRVYDYESETLQETYATLEELIEDGWKVST</sequence>
<protein>
    <submittedName>
        <fullName evidence="1">Uncharacterized protein</fullName>
    </submittedName>
</protein>
<gene>
    <name evidence="1" type="ORF">SDC9_120113</name>
</gene>
<comment type="caution">
    <text evidence="1">The sequence shown here is derived from an EMBL/GenBank/DDBJ whole genome shotgun (WGS) entry which is preliminary data.</text>
</comment>